<name>A0A0P9FEF0_9CHLR</name>
<dbReference type="EMBL" id="LJCR01000954">
    <property type="protein sequence ID" value="KPV51345.1"/>
    <property type="molecule type" value="Genomic_DNA"/>
</dbReference>
<evidence type="ECO:0000259" key="1">
    <source>
        <dbReference type="Pfam" id="PF07484"/>
    </source>
</evidence>
<gene>
    <name evidence="2" type="ORF">SE17_21720</name>
</gene>
<dbReference type="AlphaFoldDB" id="A0A0P9FEF0"/>
<dbReference type="SUPFAM" id="SSF88874">
    <property type="entry name" value="Receptor-binding domain of short tail fibre protein gp12"/>
    <property type="match status" value="1"/>
</dbReference>
<comment type="caution">
    <text evidence="2">The sequence shown here is derived from an EMBL/GenBank/DDBJ whole genome shotgun (WGS) entry which is preliminary data.</text>
</comment>
<evidence type="ECO:0000313" key="2">
    <source>
        <dbReference type="EMBL" id="KPV51345.1"/>
    </source>
</evidence>
<protein>
    <submittedName>
        <fullName evidence="2">Phage tail protein</fullName>
    </submittedName>
</protein>
<dbReference type="Gene3D" id="3.90.1340.10">
    <property type="entry name" value="Phage tail collar domain"/>
    <property type="match status" value="1"/>
</dbReference>
<accession>A0A0P9FEF0</accession>
<dbReference type="InterPro" id="IPR011083">
    <property type="entry name" value="Phage_tail_collar_dom"/>
</dbReference>
<evidence type="ECO:0000313" key="3">
    <source>
        <dbReference type="Proteomes" id="UP000050509"/>
    </source>
</evidence>
<dbReference type="PATRIC" id="fig|186479.3.peg.10955"/>
<proteinExistence type="predicted"/>
<dbReference type="InterPro" id="IPR037053">
    <property type="entry name" value="Phage_tail_collar_dom_sf"/>
</dbReference>
<organism evidence="2 3">
    <name type="scientific">Kouleothrix aurantiaca</name>
    <dbReference type="NCBI Taxonomy" id="186479"/>
    <lineage>
        <taxon>Bacteria</taxon>
        <taxon>Bacillati</taxon>
        <taxon>Chloroflexota</taxon>
        <taxon>Chloroflexia</taxon>
        <taxon>Chloroflexales</taxon>
        <taxon>Roseiflexineae</taxon>
        <taxon>Roseiflexaceae</taxon>
        <taxon>Kouleothrix</taxon>
    </lineage>
</organism>
<keyword evidence="3" id="KW-1185">Reference proteome</keyword>
<dbReference type="Proteomes" id="UP000050509">
    <property type="component" value="Unassembled WGS sequence"/>
</dbReference>
<sequence>MSDPFIGEIRIVGFNFAPRGWAFCDGQIMSIAQNTALFALLGTTYGGNGTTNFALPDLRDRGAMNMGSGPGLTPRSEGENGGAASITLITTELAGHSHIAKASGNLGESADPTNAVWSQTGTPRSQIPMYTTALGAGSAMNIGAITPAGQSNPHNNMQPCLTLNFVIALQGVFPQRP</sequence>
<dbReference type="Pfam" id="PF07484">
    <property type="entry name" value="Collar"/>
    <property type="match status" value="1"/>
</dbReference>
<reference evidence="2 3" key="1">
    <citation type="submission" date="2015-09" db="EMBL/GenBank/DDBJ databases">
        <title>Draft genome sequence of Kouleothrix aurantiaca JCM 19913.</title>
        <authorList>
            <person name="Hemp J."/>
        </authorList>
    </citation>
    <scope>NUCLEOTIDE SEQUENCE [LARGE SCALE GENOMIC DNA]</scope>
    <source>
        <strain evidence="2 3">COM-B</strain>
    </source>
</reference>
<feature type="domain" description="Phage tail collar" evidence="1">
    <location>
        <begin position="7"/>
        <end position="61"/>
    </location>
</feature>